<evidence type="ECO:0000256" key="3">
    <source>
        <dbReference type="SAM" id="SignalP"/>
    </source>
</evidence>
<dbReference type="InterPro" id="IPR002901">
    <property type="entry name" value="MGlyc_endo_b_GlcNAc-like_dom"/>
</dbReference>
<feature type="signal peptide" evidence="3">
    <location>
        <begin position="1"/>
        <end position="22"/>
    </location>
</feature>
<feature type="compositionally biased region" description="Polar residues" evidence="2">
    <location>
        <begin position="84"/>
        <end position="95"/>
    </location>
</feature>
<dbReference type="EMBL" id="VUNG01000033">
    <property type="protein sequence ID" value="MST85288.1"/>
    <property type="molecule type" value="Genomic_DNA"/>
</dbReference>
<dbReference type="Pfam" id="PF01551">
    <property type="entry name" value="Peptidase_M23"/>
    <property type="match status" value="1"/>
</dbReference>
<accession>A0A7K0KHA6</accession>
<dbReference type="GO" id="GO:0004040">
    <property type="term" value="F:amidase activity"/>
    <property type="evidence" value="ECO:0007669"/>
    <property type="project" value="InterPro"/>
</dbReference>
<dbReference type="PANTHER" id="PTHR21666">
    <property type="entry name" value="PEPTIDASE-RELATED"/>
    <property type="match status" value="1"/>
</dbReference>
<dbReference type="InterPro" id="IPR016047">
    <property type="entry name" value="M23ase_b-sheet_dom"/>
</dbReference>
<evidence type="ECO:0000313" key="7">
    <source>
        <dbReference type="Proteomes" id="UP000438914"/>
    </source>
</evidence>
<sequence length="406" mass="45636">MKHTMKCAVVLMLSMNVLESPAQFYTAEKVGPAADTLSISTDPYVRDVLHETKPKSKAETETKKKSVFRLSLPSFLTAKLGNKPPTSKNAQGKAQETSEKSFEKNAKSSTKKAILPFLSTSDSLLLSILEKRLTICMPLDYLTVTSSYGYRQDPFTKCRRFHDGIDLRCGNGLVYSMLPGRVTLVRHGDTGYGNYVVLDHGNLRCLYGHLSEIHAKEGMMVQAGTVVGFVSSTGHSSGRSTGPHVHLRLQRLTAENDWASVDPLPFIYALNQQVEFFNERLTEIVGKDSLIYNNVETSAKELTIENLYAALKKHGIKYPKIVLAQAILETGHFRSRVCNVQNNLFGLRHSKGYYSFEHWEESVIAYRDKVQYKHRDGEGYYSFLKRIGYASAPDYINKVREIASQL</sequence>
<keyword evidence="7" id="KW-1185">Reference proteome</keyword>
<reference evidence="6 7" key="1">
    <citation type="submission" date="2019-08" db="EMBL/GenBank/DDBJ databases">
        <title>In-depth cultivation of the pig gut microbiome towards novel bacterial diversity and tailored functional studies.</title>
        <authorList>
            <person name="Wylensek D."/>
            <person name="Hitch T.C.A."/>
            <person name="Clavel T."/>
        </authorList>
    </citation>
    <scope>NUCLEOTIDE SEQUENCE [LARGE SCALE GENOMIC DNA]</scope>
    <source>
        <strain evidence="6 7">LKV-178-WT-2A</strain>
    </source>
</reference>
<dbReference type="Gene3D" id="1.10.530.10">
    <property type="match status" value="1"/>
</dbReference>
<evidence type="ECO:0000259" key="4">
    <source>
        <dbReference type="Pfam" id="PF01551"/>
    </source>
</evidence>
<keyword evidence="1 3" id="KW-0732">Signal</keyword>
<evidence type="ECO:0000313" key="6">
    <source>
        <dbReference type="EMBL" id="MST85288.1"/>
    </source>
</evidence>
<protein>
    <submittedName>
        <fullName evidence="6">Peptidoglycan DD-metalloendopeptidase family protein</fullName>
    </submittedName>
</protein>
<feature type="chain" id="PRO_5029696299" evidence="3">
    <location>
        <begin position="23"/>
        <end position="406"/>
    </location>
</feature>
<dbReference type="GO" id="GO:0004222">
    <property type="term" value="F:metalloendopeptidase activity"/>
    <property type="evidence" value="ECO:0007669"/>
    <property type="project" value="TreeGrafter"/>
</dbReference>
<evidence type="ECO:0000256" key="1">
    <source>
        <dbReference type="ARBA" id="ARBA00022729"/>
    </source>
</evidence>
<dbReference type="Proteomes" id="UP000438914">
    <property type="component" value="Unassembled WGS sequence"/>
</dbReference>
<dbReference type="InterPro" id="IPR011055">
    <property type="entry name" value="Dup_hybrid_motif"/>
</dbReference>
<dbReference type="Pfam" id="PF01832">
    <property type="entry name" value="Glucosaminidase"/>
    <property type="match status" value="1"/>
</dbReference>
<dbReference type="InterPro" id="IPR050570">
    <property type="entry name" value="Cell_wall_metabolism_enzyme"/>
</dbReference>
<evidence type="ECO:0000259" key="5">
    <source>
        <dbReference type="Pfam" id="PF01832"/>
    </source>
</evidence>
<dbReference type="PANTHER" id="PTHR21666:SF289">
    <property type="entry name" value="L-ALA--D-GLU ENDOPEPTIDASE"/>
    <property type="match status" value="1"/>
</dbReference>
<dbReference type="CDD" id="cd12797">
    <property type="entry name" value="M23_peptidase"/>
    <property type="match status" value="1"/>
</dbReference>
<dbReference type="RefSeq" id="WP_154534873.1">
    <property type="nucleotide sequence ID" value="NZ_VUNG01000033.1"/>
</dbReference>
<dbReference type="Gene3D" id="2.70.70.10">
    <property type="entry name" value="Glucose Permease (Domain IIA)"/>
    <property type="match status" value="1"/>
</dbReference>
<feature type="region of interest" description="Disordered" evidence="2">
    <location>
        <begin position="78"/>
        <end position="105"/>
    </location>
</feature>
<organism evidence="6 7">
    <name type="scientific">Hallella mizrahii</name>
    <dbReference type="NCBI Taxonomy" id="2606637"/>
    <lineage>
        <taxon>Bacteria</taxon>
        <taxon>Pseudomonadati</taxon>
        <taxon>Bacteroidota</taxon>
        <taxon>Bacteroidia</taxon>
        <taxon>Bacteroidales</taxon>
        <taxon>Prevotellaceae</taxon>
        <taxon>Hallella</taxon>
    </lineage>
</organism>
<dbReference type="AlphaFoldDB" id="A0A7K0KHA6"/>
<feature type="compositionally biased region" description="Basic and acidic residues" evidence="2">
    <location>
        <begin position="96"/>
        <end position="105"/>
    </location>
</feature>
<evidence type="ECO:0000256" key="2">
    <source>
        <dbReference type="SAM" id="MobiDB-lite"/>
    </source>
</evidence>
<comment type="caution">
    <text evidence="6">The sequence shown here is derived from an EMBL/GenBank/DDBJ whole genome shotgun (WGS) entry which is preliminary data.</text>
</comment>
<dbReference type="SUPFAM" id="SSF51261">
    <property type="entry name" value="Duplicated hybrid motif"/>
    <property type="match status" value="1"/>
</dbReference>
<feature type="domain" description="M23ase beta-sheet core" evidence="4">
    <location>
        <begin position="160"/>
        <end position="251"/>
    </location>
</feature>
<feature type="domain" description="Mannosyl-glycoprotein endo-beta-N-acetylglucosamidase-like" evidence="5">
    <location>
        <begin position="307"/>
        <end position="405"/>
    </location>
</feature>
<gene>
    <name evidence="6" type="ORF">FYJ73_11530</name>
</gene>
<proteinExistence type="predicted"/>
<name>A0A7K0KHA6_9BACT</name>